<dbReference type="RefSeq" id="WP_160960842.1">
    <property type="nucleotide sequence ID" value="NZ_WVUD01000015.1"/>
</dbReference>
<dbReference type="OrthoDB" id="5453678at2"/>
<gene>
    <name evidence="2" type="ORF">GTA51_10300</name>
</gene>
<dbReference type="InterPro" id="IPR038880">
    <property type="entry name" value="MJ0871-like"/>
</dbReference>
<dbReference type="Proteomes" id="UP000482487">
    <property type="component" value="Unassembled WGS sequence"/>
</dbReference>
<name>A0A7C9N5K0_9BACT</name>
<keyword evidence="1" id="KW-0812">Transmembrane</keyword>
<dbReference type="PANTHER" id="PTHR38139">
    <property type="entry name" value="GATE DOMAIN-CONTAINING PROTEIN"/>
    <property type="match status" value="1"/>
</dbReference>
<accession>A0A7C9N5K0</accession>
<keyword evidence="1" id="KW-1133">Transmembrane helix</keyword>
<evidence type="ECO:0000256" key="1">
    <source>
        <dbReference type="SAM" id="Phobius"/>
    </source>
</evidence>
<protein>
    <recommendedName>
        <fullName evidence="4">Nucleoside recognition protein</fullName>
    </recommendedName>
</protein>
<evidence type="ECO:0008006" key="4">
    <source>
        <dbReference type="Google" id="ProtNLM"/>
    </source>
</evidence>
<feature type="transmembrane region" description="Helical" evidence="1">
    <location>
        <begin position="57"/>
        <end position="79"/>
    </location>
</feature>
<feature type="transmembrane region" description="Helical" evidence="1">
    <location>
        <begin position="184"/>
        <end position="204"/>
    </location>
</feature>
<evidence type="ECO:0000313" key="2">
    <source>
        <dbReference type="EMBL" id="MYL83515.1"/>
    </source>
</evidence>
<reference evidence="2 3" key="1">
    <citation type="submission" date="2020-01" db="EMBL/GenBank/DDBJ databases">
        <title>Genome sequence of Desulfovibrio aerotolerans DSM 16695(T).</title>
        <authorList>
            <person name="Karnachuk O."/>
            <person name="Avakyan M."/>
            <person name="Mardanov A."/>
            <person name="Kadnikov V."/>
            <person name="Ravin N."/>
        </authorList>
    </citation>
    <scope>NUCLEOTIDE SEQUENCE [LARGE SCALE GENOMIC DNA]</scope>
    <source>
        <strain evidence="2 3">DSM 16695</strain>
    </source>
</reference>
<dbReference type="EMBL" id="WVUD01000015">
    <property type="protein sequence ID" value="MYL83515.1"/>
    <property type="molecule type" value="Genomic_DNA"/>
</dbReference>
<organism evidence="2 3">
    <name type="scientific">Solidesulfovibrio aerotolerans</name>
    <dbReference type="NCBI Taxonomy" id="295255"/>
    <lineage>
        <taxon>Bacteria</taxon>
        <taxon>Pseudomonadati</taxon>
        <taxon>Thermodesulfobacteriota</taxon>
        <taxon>Desulfovibrionia</taxon>
        <taxon>Desulfovibrionales</taxon>
        <taxon>Desulfovibrionaceae</taxon>
        <taxon>Solidesulfovibrio</taxon>
    </lineage>
</organism>
<proteinExistence type="predicted"/>
<dbReference type="AlphaFoldDB" id="A0A7C9N5K0"/>
<comment type="caution">
    <text evidence="2">The sequence shown here is derived from an EMBL/GenBank/DDBJ whole genome shotgun (WGS) entry which is preliminary data.</text>
</comment>
<keyword evidence="1" id="KW-0472">Membrane</keyword>
<evidence type="ECO:0000313" key="3">
    <source>
        <dbReference type="Proteomes" id="UP000482487"/>
    </source>
</evidence>
<sequence length="317" mass="34515">MDIAHLWHALGWPLLRLLASLALALLVANVIEALNWTRFLARLAAPIIRIGHLKDVIGASFSMAFFSGAAANSLLAEAYGQGRLTDRELILANLFNSLPTYFLHLPQMFIITVPFLGPKTAATYVGLTLFAAIARSAAILVYGSIALPPLPEGCVVCHLTEDTFSWQKALRKAWKRFVRRLRSMLYFTVPIYIGFHYLTVWGAFAAMEGWLASHLSFLAWMTPQAVSIVMFQVAAETSAGLAAAGAMLGAGSLDGREVVLALLVGNILSTPMRAFRHQFPYYAGIFKPAVAVRLIVHNQAFRAASLVAVLVAYALLG</sequence>
<feature type="transmembrane region" description="Helical" evidence="1">
    <location>
        <begin position="121"/>
        <end position="142"/>
    </location>
</feature>
<keyword evidence="3" id="KW-1185">Reference proteome</keyword>
<dbReference type="PANTHER" id="PTHR38139:SF1">
    <property type="entry name" value="NUCLEOSIDE TRANSPORTER_FEOB GTPASE GATE DOMAIN-CONTAINING PROTEIN"/>
    <property type="match status" value="1"/>
</dbReference>
<feature type="transmembrane region" description="Helical" evidence="1">
    <location>
        <begin position="91"/>
        <end position="115"/>
    </location>
</feature>